<protein>
    <submittedName>
        <fullName evidence="2">Putative effector of murein hydrolase LrgA (UPF0299 family)</fullName>
    </submittedName>
</protein>
<evidence type="ECO:0000256" key="1">
    <source>
        <dbReference type="SAM" id="Phobius"/>
    </source>
</evidence>
<keyword evidence="1" id="KW-0472">Membrane</keyword>
<gene>
    <name evidence="2" type="ORF">HNR53_001604</name>
</gene>
<dbReference type="Proteomes" id="UP000531594">
    <property type="component" value="Unassembled WGS sequence"/>
</dbReference>
<reference evidence="2 3" key="1">
    <citation type="submission" date="2020-08" db="EMBL/GenBank/DDBJ databases">
        <title>Genomic Encyclopedia of Type Strains, Phase IV (KMG-IV): sequencing the most valuable type-strain genomes for metagenomic binning, comparative biology and taxonomic classification.</title>
        <authorList>
            <person name="Goeker M."/>
        </authorList>
    </citation>
    <scope>NUCLEOTIDE SEQUENCE [LARGE SCALE GENOMIC DNA]</scope>
    <source>
        <strain evidence="2 3">DSM 5391</strain>
    </source>
</reference>
<dbReference type="EMBL" id="JACHGK010000004">
    <property type="protein sequence ID" value="MBB6444994.1"/>
    <property type="molecule type" value="Genomic_DNA"/>
</dbReference>
<dbReference type="AlphaFoldDB" id="A0A7X0HQD4"/>
<evidence type="ECO:0000313" key="2">
    <source>
        <dbReference type="EMBL" id="MBB6444994.1"/>
    </source>
</evidence>
<feature type="transmembrane region" description="Helical" evidence="1">
    <location>
        <begin position="20"/>
        <end position="42"/>
    </location>
</feature>
<keyword evidence="1" id="KW-0812">Transmembrane</keyword>
<dbReference type="RefSeq" id="WP_184524624.1">
    <property type="nucleotide sequence ID" value="NZ_JACHGK010000004.1"/>
</dbReference>
<sequence>MFLPYVLSFFLYFPENKMEYIPALLKLMIMVLIAVLVMKVVVNWSKREEKKAKELEERLKLNAREKDS</sequence>
<keyword evidence="2" id="KW-0378">Hydrolase</keyword>
<organism evidence="2 3">
    <name type="scientific">Bacillus benzoevorans</name>
    <dbReference type="NCBI Taxonomy" id="1456"/>
    <lineage>
        <taxon>Bacteria</taxon>
        <taxon>Bacillati</taxon>
        <taxon>Bacillota</taxon>
        <taxon>Bacilli</taxon>
        <taxon>Bacillales</taxon>
        <taxon>Bacillaceae</taxon>
        <taxon>Bacillus</taxon>
    </lineage>
</organism>
<keyword evidence="1" id="KW-1133">Transmembrane helix</keyword>
<comment type="caution">
    <text evidence="2">The sequence shown here is derived from an EMBL/GenBank/DDBJ whole genome shotgun (WGS) entry which is preliminary data.</text>
</comment>
<proteinExistence type="predicted"/>
<name>A0A7X0HQD4_9BACI</name>
<keyword evidence="3" id="KW-1185">Reference proteome</keyword>
<dbReference type="GO" id="GO:0016787">
    <property type="term" value="F:hydrolase activity"/>
    <property type="evidence" value="ECO:0007669"/>
    <property type="project" value="UniProtKB-KW"/>
</dbReference>
<evidence type="ECO:0000313" key="3">
    <source>
        <dbReference type="Proteomes" id="UP000531594"/>
    </source>
</evidence>
<accession>A0A7X0HQD4</accession>